<keyword evidence="2" id="KW-1185">Reference proteome</keyword>
<proteinExistence type="predicted"/>
<protein>
    <submittedName>
        <fullName evidence="1">Uncharacterized protein</fullName>
    </submittedName>
</protein>
<gene>
    <name evidence="1" type="ORF">J2Z34_003453</name>
</gene>
<evidence type="ECO:0000313" key="2">
    <source>
        <dbReference type="Proteomes" id="UP001519271"/>
    </source>
</evidence>
<sequence length="321" mass="36768">MIKVKNKITCLFLYSILFTLVVSKTVFVFGTEYEKRAELPITYELPMPDISLINFKTSENSFKDIYVDSLKNMWLSQVISYNETLYNQKVYKTVETGSTINLIFEDDVIVTDYTELDEKNMAYSDIKILSVEYLKPEIAKDILSEPMSLPNKIITYYGWSNGYVTLGTKTGPTYLSIANLALTYTPISSKLVSWVVSEAVSEIFTSFDRNRPVTAETKNKYYYQNKAGAVYVSNQWLPVAYVGSRRSFAWSWASVYNYYGEPIVDQNGPKNGNNSTNPTNYDSIETKPHFYDNLWIVNKALETYQTGGYWDAFGLAYTPLN</sequence>
<dbReference type="RefSeq" id="WP_209461080.1">
    <property type="nucleotide sequence ID" value="NZ_JAGGKC010000051.1"/>
</dbReference>
<accession>A0ABS4G8P9</accession>
<organism evidence="1 2">
    <name type="scientific">Youngiibacter multivorans</name>
    <dbReference type="NCBI Taxonomy" id="937251"/>
    <lineage>
        <taxon>Bacteria</taxon>
        <taxon>Bacillati</taxon>
        <taxon>Bacillota</taxon>
        <taxon>Clostridia</taxon>
        <taxon>Eubacteriales</taxon>
        <taxon>Clostridiaceae</taxon>
        <taxon>Youngiibacter</taxon>
    </lineage>
</organism>
<comment type="caution">
    <text evidence="1">The sequence shown here is derived from an EMBL/GenBank/DDBJ whole genome shotgun (WGS) entry which is preliminary data.</text>
</comment>
<dbReference type="Proteomes" id="UP001519271">
    <property type="component" value="Unassembled WGS sequence"/>
</dbReference>
<dbReference type="EMBL" id="JAGGKC010000051">
    <property type="protein sequence ID" value="MBP1920931.1"/>
    <property type="molecule type" value="Genomic_DNA"/>
</dbReference>
<evidence type="ECO:0000313" key="1">
    <source>
        <dbReference type="EMBL" id="MBP1920931.1"/>
    </source>
</evidence>
<reference evidence="1 2" key="1">
    <citation type="submission" date="2021-03" db="EMBL/GenBank/DDBJ databases">
        <title>Genomic Encyclopedia of Type Strains, Phase IV (KMG-IV): sequencing the most valuable type-strain genomes for metagenomic binning, comparative biology and taxonomic classification.</title>
        <authorList>
            <person name="Goeker M."/>
        </authorList>
    </citation>
    <scope>NUCLEOTIDE SEQUENCE [LARGE SCALE GENOMIC DNA]</scope>
    <source>
        <strain evidence="1 2">DSM 6139</strain>
    </source>
</reference>
<name>A0ABS4G8P9_9CLOT</name>